<evidence type="ECO:0000256" key="1">
    <source>
        <dbReference type="SAM" id="MobiDB-lite"/>
    </source>
</evidence>
<feature type="region of interest" description="Disordered" evidence="1">
    <location>
        <begin position="1"/>
        <end position="31"/>
    </location>
</feature>
<dbReference type="InterPro" id="IPR014710">
    <property type="entry name" value="RmlC-like_jellyroll"/>
</dbReference>
<keyword evidence="3" id="KW-1185">Reference proteome</keyword>
<comment type="caution">
    <text evidence="2">The sequence shown here is derived from an EMBL/GenBank/DDBJ whole genome shotgun (WGS) entry which is preliminary data.</text>
</comment>
<proteinExistence type="predicted"/>
<dbReference type="EMBL" id="MJBS01000106">
    <property type="protein sequence ID" value="OHE94095.1"/>
    <property type="molecule type" value="Genomic_DNA"/>
</dbReference>
<dbReference type="AlphaFoldDB" id="A0A1G4AYB4"/>
<name>A0A1G4AYB4_9PEZI</name>
<sequence>MRAALQSGQPDMKSTGKASCQPHVSRDGRPHGRRHIHLHIRRAHPAIPPSRAPSQRLHLYSHRINPTRLQRAQRASASVYRILFRARPQRGPTFCFSDVPQRHKAPMRRTLSVDYTRVLAGEIMLQLDGGEEKVIRAGEFIVQGGMKSRVG</sequence>
<dbReference type="Proteomes" id="UP000176998">
    <property type="component" value="Unassembled WGS sequence"/>
</dbReference>
<accession>A0A1G4AYB4</accession>
<dbReference type="Gene3D" id="2.60.120.10">
    <property type="entry name" value="Jelly Rolls"/>
    <property type="match status" value="1"/>
</dbReference>
<protein>
    <submittedName>
        <fullName evidence="2">Uncharacterized protein</fullName>
    </submittedName>
</protein>
<gene>
    <name evidence="2" type="ORF">CORC01_10552</name>
</gene>
<dbReference type="RefSeq" id="XP_022471259.1">
    <property type="nucleotide sequence ID" value="XM_022622180.1"/>
</dbReference>
<organism evidence="2 3">
    <name type="scientific">Colletotrichum orchidophilum</name>
    <dbReference type="NCBI Taxonomy" id="1209926"/>
    <lineage>
        <taxon>Eukaryota</taxon>
        <taxon>Fungi</taxon>
        <taxon>Dikarya</taxon>
        <taxon>Ascomycota</taxon>
        <taxon>Pezizomycotina</taxon>
        <taxon>Sordariomycetes</taxon>
        <taxon>Hypocreomycetidae</taxon>
        <taxon>Glomerellales</taxon>
        <taxon>Glomerellaceae</taxon>
        <taxon>Colletotrichum</taxon>
    </lineage>
</organism>
<evidence type="ECO:0000313" key="2">
    <source>
        <dbReference type="EMBL" id="OHE94095.1"/>
    </source>
</evidence>
<evidence type="ECO:0000313" key="3">
    <source>
        <dbReference type="Proteomes" id="UP000176998"/>
    </source>
</evidence>
<dbReference type="GeneID" id="34563690"/>
<dbReference type="OrthoDB" id="5840532at2759"/>
<reference evidence="2 3" key="1">
    <citation type="submission" date="2016-09" db="EMBL/GenBank/DDBJ databases">
        <authorList>
            <person name="Capua I."/>
            <person name="De Benedictis P."/>
            <person name="Joannis T."/>
            <person name="Lombin L.H."/>
            <person name="Cattoli G."/>
        </authorList>
    </citation>
    <scope>NUCLEOTIDE SEQUENCE [LARGE SCALE GENOMIC DNA]</scope>
    <source>
        <strain evidence="2 3">IMI 309357</strain>
    </source>
</reference>
<dbReference type="STRING" id="1209926.A0A1G4AYB4"/>